<dbReference type="Pfam" id="PF00104">
    <property type="entry name" value="Hormone_recep"/>
    <property type="match status" value="1"/>
</dbReference>
<dbReference type="InterPro" id="IPR035500">
    <property type="entry name" value="NHR-like_dom_sf"/>
</dbReference>
<organism evidence="5 6">
    <name type="scientific">Pristionchus fissidentatus</name>
    <dbReference type="NCBI Taxonomy" id="1538716"/>
    <lineage>
        <taxon>Eukaryota</taxon>
        <taxon>Metazoa</taxon>
        <taxon>Ecdysozoa</taxon>
        <taxon>Nematoda</taxon>
        <taxon>Chromadorea</taxon>
        <taxon>Rhabditida</taxon>
        <taxon>Rhabditina</taxon>
        <taxon>Diplogasteromorpha</taxon>
        <taxon>Diplogasteroidea</taxon>
        <taxon>Neodiplogasteridae</taxon>
        <taxon>Pristionchus</taxon>
    </lineage>
</organism>
<keyword evidence="3" id="KW-0675">Receptor</keyword>
<dbReference type="SUPFAM" id="SSF48508">
    <property type="entry name" value="Nuclear receptor ligand-binding domain"/>
    <property type="match status" value="1"/>
</dbReference>
<dbReference type="PANTHER" id="PTHR46011">
    <property type="entry name" value="NUCLEAR HORMONE RECEPTOR FAMILY MEMBER NHR-86-RELATED"/>
    <property type="match status" value="1"/>
</dbReference>
<dbReference type="GO" id="GO:0005634">
    <property type="term" value="C:nucleus"/>
    <property type="evidence" value="ECO:0007669"/>
    <property type="project" value="TreeGrafter"/>
</dbReference>
<evidence type="ECO:0000313" key="5">
    <source>
        <dbReference type="EMBL" id="GMT21832.1"/>
    </source>
</evidence>
<dbReference type="AlphaFoldDB" id="A0AAV5VQ68"/>
<comment type="caution">
    <text evidence="5">The sequence shown here is derived from an EMBL/GenBank/DDBJ whole genome shotgun (WGS) entry which is preliminary data.</text>
</comment>
<sequence>TDLPLLDRLKTHYRTMCWARLNTELHNRSNPPHPMTINLKNGPFFPATFVALNVANRVLLSSMFDFGSCVFPEFAELQDRQRWDIVVNVFYRFRIFEGCYRANHAFPDNLEKTFSSYSMYFCAEALPTFYSDARTGNVAAAAEYMQKNSIRMNEVRAGRERLMRANPTQEEFLVVVALMFWSIEDMPVSEEIIRIGECYREEAMRELHAFYRERLHLDDYATRLGELLMFLQIFERTKEMKEHFEVMHLFGVLPDDNFMYRLQK</sequence>
<accession>A0AAV5VQ68</accession>
<keyword evidence="2" id="KW-0804">Transcription</keyword>
<dbReference type="Gene3D" id="1.10.565.10">
    <property type="entry name" value="Retinoid X Receptor"/>
    <property type="match status" value="1"/>
</dbReference>
<dbReference type="GO" id="GO:0003700">
    <property type="term" value="F:DNA-binding transcription factor activity"/>
    <property type="evidence" value="ECO:0007669"/>
    <property type="project" value="TreeGrafter"/>
</dbReference>
<reference evidence="5" key="1">
    <citation type="submission" date="2023-10" db="EMBL/GenBank/DDBJ databases">
        <title>Genome assembly of Pristionchus species.</title>
        <authorList>
            <person name="Yoshida K."/>
            <person name="Sommer R.J."/>
        </authorList>
    </citation>
    <scope>NUCLEOTIDE SEQUENCE</scope>
    <source>
        <strain evidence="5">RS5133</strain>
    </source>
</reference>
<dbReference type="SMART" id="SM00430">
    <property type="entry name" value="HOLI"/>
    <property type="match status" value="1"/>
</dbReference>
<dbReference type="EMBL" id="BTSY01000004">
    <property type="protein sequence ID" value="GMT21832.1"/>
    <property type="molecule type" value="Genomic_DNA"/>
</dbReference>
<dbReference type="Proteomes" id="UP001432322">
    <property type="component" value="Unassembled WGS sequence"/>
</dbReference>
<gene>
    <name evidence="5" type="ORF">PFISCL1PPCAC_13129</name>
</gene>
<name>A0AAV5VQ68_9BILA</name>
<keyword evidence="1" id="KW-0805">Transcription regulation</keyword>
<evidence type="ECO:0000256" key="2">
    <source>
        <dbReference type="ARBA" id="ARBA00023163"/>
    </source>
</evidence>
<protein>
    <recommendedName>
        <fullName evidence="4">NR LBD domain-containing protein</fullName>
    </recommendedName>
</protein>
<feature type="non-terminal residue" evidence="5">
    <location>
        <position position="1"/>
    </location>
</feature>
<evidence type="ECO:0000256" key="1">
    <source>
        <dbReference type="ARBA" id="ARBA00023015"/>
    </source>
</evidence>
<feature type="domain" description="NR LBD" evidence="4">
    <location>
        <begin position="8"/>
        <end position="264"/>
    </location>
</feature>
<evidence type="ECO:0000256" key="3">
    <source>
        <dbReference type="ARBA" id="ARBA00023170"/>
    </source>
</evidence>
<dbReference type="InterPro" id="IPR000536">
    <property type="entry name" value="Nucl_hrmn_rcpt_lig-bd"/>
</dbReference>
<proteinExistence type="predicted"/>
<dbReference type="PANTHER" id="PTHR46011:SF6">
    <property type="entry name" value="HIGH ZINC ACTIVATED NUCLEAR RECEPTOR PROTEIN"/>
    <property type="match status" value="1"/>
</dbReference>
<keyword evidence="6" id="KW-1185">Reference proteome</keyword>
<dbReference type="PROSITE" id="PS51843">
    <property type="entry name" value="NR_LBD"/>
    <property type="match status" value="1"/>
</dbReference>
<evidence type="ECO:0000259" key="4">
    <source>
        <dbReference type="PROSITE" id="PS51843"/>
    </source>
</evidence>
<evidence type="ECO:0000313" key="6">
    <source>
        <dbReference type="Proteomes" id="UP001432322"/>
    </source>
</evidence>
<feature type="non-terminal residue" evidence="5">
    <location>
        <position position="264"/>
    </location>
</feature>